<keyword evidence="5 8" id="KW-1133">Transmembrane helix</keyword>
<evidence type="ECO:0000256" key="7">
    <source>
        <dbReference type="ARBA" id="ARBA00043987"/>
    </source>
</evidence>
<keyword evidence="2 9" id="KW-0328">Glycosyltransferase</keyword>
<feature type="transmembrane region" description="Helical" evidence="8">
    <location>
        <begin position="55"/>
        <end position="77"/>
    </location>
</feature>
<gene>
    <name evidence="9" type="primary">mptB</name>
    <name evidence="9" type="ORF">GCM10022231_35190</name>
</gene>
<feature type="transmembrane region" description="Helical" evidence="8">
    <location>
        <begin position="263"/>
        <end position="281"/>
    </location>
</feature>
<dbReference type="Pfam" id="PF26314">
    <property type="entry name" value="MptA_B_family"/>
    <property type="match status" value="1"/>
</dbReference>
<feature type="transmembrane region" description="Helical" evidence="8">
    <location>
        <begin position="97"/>
        <end position="120"/>
    </location>
</feature>
<organism evidence="9 10">
    <name type="scientific">Gordonia caeni</name>
    <dbReference type="NCBI Taxonomy" id="1007097"/>
    <lineage>
        <taxon>Bacteria</taxon>
        <taxon>Bacillati</taxon>
        <taxon>Actinomycetota</taxon>
        <taxon>Actinomycetes</taxon>
        <taxon>Mycobacteriales</taxon>
        <taxon>Gordoniaceae</taxon>
        <taxon>Gordonia</taxon>
    </lineage>
</organism>
<protein>
    <submittedName>
        <fullName evidence="9">Polyprenol phosphomannose-dependent alpha 1,6 mannosyltransferase MptB</fullName>
    </submittedName>
</protein>
<keyword evidence="3" id="KW-0808">Transferase</keyword>
<evidence type="ECO:0000256" key="6">
    <source>
        <dbReference type="ARBA" id="ARBA00023136"/>
    </source>
</evidence>
<dbReference type="EMBL" id="BAAAZW010000014">
    <property type="protein sequence ID" value="GAA3970691.1"/>
    <property type="molecule type" value="Genomic_DNA"/>
</dbReference>
<feature type="transmembrane region" description="Helical" evidence="8">
    <location>
        <begin position="457"/>
        <end position="479"/>
    </location>
</feature>
<dbReference type="InterPro" id="IPR049829">
    <property type="entry name" value="MptA/B-like"/>
</dbReference>
<keyword evidence="4 8" id="KW-0812">Transmembrane</keyword>
<keyword evidence="10" id="KW-1185">Reference proteome</keyword>
<dbReference type="GO" id="GO:0016757">
    <property type="term" value="F:glycosyltransferase activity"/>
    <property type="evidence" value="ECO:0007669"/>
    <property type="project" value="UniProtKB-KW"/>
</dbReference>
<feature type="transmembrane region" description="Helical" evidence="8">
    <location>
        <begin position="423"/>
        <end position="445"/>
    </location>
</feature>
<feature type="transmembrane region" description="Helical" evidence="8">
    <location>
        <begin position="320"/>
        <end position="338"/>
    </location>
</feature>
<evidence type="ECO:0000256" key="2">
    <source>
        <dbReference type="ARBA" id="ARBA00022676"/>
    </source>
</evidence>
<keyword evidence="6 8" id="KW-0472">Membrane</keyword>
<reference evidence="10" key="1">
    <citation type="journal article" date="2019" name="Int. J. Syst. Evol. Microbiol.">
        <title>The Global Catalogue of Microorganisms (GCM) 10K type strain sequencing project: providing services to taxonomists for standard genome sequencing and annotation.</title>
        <authorList>
            <consortium name="The Broad Institute Genomics Platform"/>
            <consortium name="The Broad Institute Genome Sequencing Center for Infectious Disease"/>
            <person name="Wu L."/>
            <person name="Ma J."/>
        </authorList>
    </citation>
    <scope>NUCLEOTIDE SEQUENCE [LARGE SCALE GENOMIC DNA]</scope>
    <source>
        <strain evidence="10">JCM 16923</strain>
    </source>
</reference>
<feature type="transmembrane region" description="Helical" evidence="8">
    <location>
        <begin position="546"/>
        <end position="567"/>
    </location>
</feature>
<evidence type="ECO:0000313" key="10">
    <source>
        <dbReference type="Proteomes" id="UP001418444"/>
    </source>
</evidence>
<feature type="transmembrane region" description="Helical" evidence="8">
    <location>
        <begin position="287"/>
        <end position="308"/>
    </location>
</feature>
<feature type="transmembrane region" description="Helical" evidence="8">
    <location>
        <begin position="344"/>
        <end position="364"/>
    </location>
</feature>
<feature type="transmembrane region" description="Helical" evidence="8">
    <location>
        <begin position="485"/>
        <end position="507"/>
    </location>
</feature>
<evidence type="ECO:0000256" key="8">
    <source>
        <dbReference type="SAM" id="Phobius"/>
    </source>
</evidence>
<evidence type="ECO:0000256" key="3">
    <source>
        <dbReference type="ARBA" id="ARBA00022679"/>
    </source>
</evidence>
<comment type="similarity">
    <text evidence="7">Belongs to the MptA/B family.</text>
</comment>
<accession>A0ABP7PT02</accession>
<sequence length="581" mass="62652">MRAALDHLGLSRPSRNTDIDATGDYGVTLARMHGDEREVGPLNPLENKRLRRIRLFGTTGAVLILIGSLGTGMMPVLQNPIVGTRVLSLPARMFSTALTISIGGTMMLVLAWILLGRYAIGRYGVEVAEDRSPARRMSRAQADRTLLMWIVPLLLAPPLLSKDVYSYLAQSAIGFRGMDPYTYSPMRGLGVDHPLTLSVPNLWKDTPAPYGPLFLWVGEQITRVTGDNITVAVGLHRIVALIGVAMIIWALPRLARRCGVSSVAALWLGAMNPLLILHLVGGIHNEALMIGMMLVGVEWCFQAVYGSAPLRASGRWLPSRAGWLLIGGIAVIAASAMIKVTSMLALGFVGVALARRWGATLPALRNAPWRQWWTRSKTAVAALSASAVVTGGVTAVVVVVICLGTGLGFGWTSTLSTGGIVRSWMSMPTLLSVVAGRVGLWLGLGEQTQAILDVARPIGQLIAAIFVVRWLLACVAGRIHPLGGLGISMATVVVFFPFVQAWYLLWAIIPLAAWATTRWFRVGTVVISAIIAVVVMPTSSDTPPSVVIQGLATGLVLMLVASVFFFFDHPIRRWSRDLRRT</sequence>
<evidence type="ECO:0000256" key="1">
    <source>
        <dbReference type="ARBA" id="ARBA00004141"/>
    </source>
</evidence>
<evidence type="ECO:0000256" key="5">
    <source>
        <dbReference type="ARBA" id="ARBA00022989"/>
    </source>
</evidence>
<name>A0ABP7PT02_9ACTN</name>
<evidence type="ECO:0000313" key="9">
    <source>
        <dbReference type="EMBL" id="GAA3970691.1"/>
    </source>
</evidence>
<feature type="transmembrane region" description="Helical" evidence="8">
    <location>
        <begin position="229"/>
        <end position="251"/>
    </location>
</feature>
<feature type="transmembrane region" description="Helical" evidence="8">
    <location>
        <begin position="141"/>
        <end position="160"/>
    </location>
</feature>
<evidence type="ECO:0000256" key="4">
    <source>
        <dbReference type="ARBA" id="ARBA00022692"/>
    </source>
</evidence>
<dbReference type="NCBIfam" id="NF038066">
    <property type="entry name" value="MptB"/>
    <property type="match status" value="1"/>
</dbReference>
<dbReference type="Proteomes" id="UP001418444">
    <property type="component" value="Unassembled WGS sequence"/>
</dbReference>
<comment type="subcellular location">
    <subcellularLocation>
        <location evidence="1">Membrane</location>
        <topology evidence="1">Multi-pass membrane protein</topology>
    </subcellularLocation>
</comment>
<comment type="caution">
    <text evidence="9">The sequence shown here is derived from an EMBL/GenBank/DDBJ whole genome shotgun (WGS) entry which is preliminary data.</text>
</comment>
<feature type="transmembrane region" description="Helical" evidence="8">
    <location>
        <begin position="519"/>
        <end position="540"/>
    </location>
</feature>
<proteinExistence type="inferred from homology"/>
<feature type="transmembrane region" description="Helical" evidence="8">
    <location>
        <begin position="385"/>
        <end position="411"/>
    </location>
</feature>